<evidence type="ECO:0000313" key="2">
    <source>
        <dbReference type="EMBL" id="KAA8580938.1"/>
    </source>
</evidence>
<comment type="caution">
    <text evidence="2">The sequence shown here is derived from an EMBL/GenBank/DDBJ whole genome shotgun (WGS) entry which is preliminary data.</text>
</comment>
<dbReference type="AlphaFoldDB" id="A0A5J5CGP8"/>
<protein>
    <submittedName>
        <fullName evidence="2">Uncharacterized protein</fullName>
    </submittedName>
</protein>
<evidence type="ECO:0000256" key="1">
    <source>
        <dbReference type="SAM" id="MobiDB-lite"/>
    </source>
</evidence>
<evidence type="ECO:0000313" key="3">
    <source>
        <dbReference type="Proteomes" id="UP000327493"/>
    </source>
</evidence>
<dbReference type="Proteomes" id="UP000327493">
    <property type="component" value="Chromosome 22"/>
</dbReference>
<sequence length="113" mass="13020">MCTERSSSISKTKSTVATGRIHERSSKRSILGRQSCWILLLECLSDFDSEGLPFLPTSITRSSPIDLSRTCVPTAQRTTPSWSLRRLWTDRPRPWRRTDQDVPRRKLTFTIPN</sequence>
<feature type="compositionally biased region" description="Polar residues" evidence="1">
    <location>
        <begin position="1"/>
        <end position="17"/>
    </location>
</feature>
<organism evidence="2 3">
    <name type="scientific">Etheostoma spectabile</name>
    <name type="common">orangethroat darter</name>
    <dbReference type="NCBI Taxonomy" id="54343"/>
    <lineage>
        <taxon>Eukaryota</taxon>
        <taxon>Metazoa</taxon>
        <taxon>Chordata</taxon>
        <taxon>Craniata</taxon>
        <taxon>Vertebrata</taxon>
        <taxon>Euteleostomi</taxon>
        <taxon>Actinopterygii</taxon>
        <taxon>Neopterygii</taxon>
        <taxon>Teleostei</taxon>
        <taxon>Neoteleostei</taxon>
        <taxon>Acanthomorphata</taxon>
        <taxon>Eupercaria</taxon>
        <taxon>Perciformes</taxon>
        <taxon>Percoidei</taxon>
        <taxon>Percidae</taxon>
        <taxon>Etheostomatinae</taxon>
        <taxon>Etheostoma</taxon>
    </lineage>
</organism>
<keyword evidence="3" id="KW-1185">Reference proteome</keyword>
<accession>A0A5J5CGP8</accession>
<reference evidence="2 3" key="1">
    <citation type="submission" date="2019-08" db="EMBL/GenBank/DDBJ databases">
        <title>A chromosome-level genome assembly, high-density linkage maps, and genome scans reveal the genomic architecture of hybrid incompatibilities underlying speciation via character displacement in darters (Percidae: Etheostominae).</title>
        <authorList>
            <person name="Moran R.L."/>
            <person name="Catchen J.M."/>
            <person name="Fuller R.C."/>
        </authorList>
    </citation>
    <scope>NUCLEOTIDE SEQUENCE [LARGE SCALE GENOMIC DNA]</scope>
    <source>
        <strain evidence="2">EspeVRDwgs_2016</strain>
        <tissue evidence="2">Muscle</tissue>
    </source>
</reference>
<gene>
    <name evidence="2" type="ORF">FQN60_013896</name>
</gene>
<proteinExistence type="predicted"/>
<dbReference type="EMBL" id="VOFY01000022">
    <property type="protein sequence ID" value="KAA8580938.1"/>
    <property type="molecule type" value="Genomic_DNA"/>
</dbReference>
<feature type="region of interest" description="Disordered" evidence="1">
    <location>
        <begin position="1"/>
        <end position="27"/>
    </location>
</feature>
<name>A0A5J5CGP8_9PERO</name>